<reference evidence="2" key="1">
    <citation type="submission" date="2023-06" db="EMBL/GenBank/DDBJ databases">
        <authorList>
            <person name="Kurt Z."/>
        </authorList>
    </citation>
    <scope>NUCLEOTIDE SEQUENCE</scope>
</reference>
<sequence length="107" mass="13239">MQTNQKNCSEKSKTSNRSLDNLKIANPLLKCWSNTKEEMLDIRWNKYWPRTKMMRSWPRYKKKEQNRPKKRQTRRISTSSRCNSYWLLYKKQRPQKKRPESRNKQTT</sequence>
<feature type="region of interest" description="Disordered" evidence="1">
    <location>
        <begin position="57"/>
        <end position="81"/>
    </location>
</feature>
<accession>A0AA86ULE4</accession>
<dbReference type="Proteomes" id="UP001642409">
    <property type="component" value="Unassembled WGS sequence"/>
</dbReference>
<keyword evidence="4" id="KW-1185">Reference proteome</keyword>
<organism evidence="2">
    <name type="scientific">Hexamita inflata</name>
    <dbReference type="NCBI Taxonomy" id="28002"/>
    <lineage>
        <taxon>Eukaryota</taxon>
        <taxon>Metamonada</taxon>
        <taxon>Diplomonadida</taxon>
        <taxon>Hexamitidae</taxon>
        <taxon>Hexamitinae</taxon>
        <taxon>Hexamita</taxon>
    </lineage>
</organism>
<evidence type="ECO:0000313" key="2">
    <source>
        <dbReference type="EMBL" id="CAI9955961.1"/>
    </source>
</evidence>
<feature type="compositionally biased region" description="Basic and acidic residues" evidence="1">
    <location>
        <begin position="97"/>
        <end position="107"/>
    </location>
</feature>
<feature type="region of interest" description="Disordered" evidence="1">
    <location>
        <begin position="1"/>
        <end position="20"/>
    </location>
</feature>
<gene>
    <name evidence="3" type="ORF">HINF_LOCUS40054</name>
    <name evidence="2" type="ORF">HINF_LOCUS43606</name>
</gene>
<dbReference type="EMBL" id="CATOUU010000869">
    <property type="protein sequence ID" value="CAI9955961.1"/>
    <property type="molecule type" value="Genomic_DNA"/>
</dbReference>
<comment type="caution">
    <text evidence="2">The sequence shown here is derived from an EMBL/GenBank/DDBJ whole genome shotgun (WGS) entry which is preliminary data.</text>
</comment>
<dbReference type="EMBL" id="CAXDID020000157">
    <property type="protein sequence ID" value="CAL6043401.1"/>
    <property type="molecule type" value="Genomic_DNA"/>
</dbReference>
<evidence type="ECO:0000256" key="1">
    <source>
        <dbReference type="SAM" id="MobiDB-lite"/>
    </source>
</evidence>
<protein>
    <submittedName>
        <fullName evidence="3">Hypothetical_protein</fullName>
    </submittedName>
</protein>
<reference evidence="3 4" key="2">
    <citation type="submission" date="2024-07" db="EMBL/GenBank/DDBJ databases">
        <authorList>
            <person name="Akdeniz Z."/>
        </authorList>
    </citation>
    <scope>NUCLEOTIDE SEQUENCE [LARGE SCALE GENOMIC DNA]</scope>
</reference>
<proteinExistence type="predicted"/>
<evidence type="ECO:0000313" key="3">
    <source>
        <dbReference type="EMBL" id="CAL6043401.1"/>
    </source>
</evidence>
<dbReference type="AlphaFoldDB" id="A0AA86ULE4"/>
<feature type="compositionally biased region" description="Basic residues" evidence="1">
    <location>
        <begin position="58"/>
        <end position="74"/>
    </location>
</feature>
<feature type="region of interest" description="Disordered" evidence="1">
    <location>
        <begin position="88"/>
        <end position="107"/>
    </location>
</feature>
<evidence type="ECO:0000313" key="4">
    <source>
        <dbReference type="Proteomes" id="UP001642409"/>
    </source>
</evidence>
<name>A0AA86ULE4_9EUKA</name>